<gene>
    <name evidence="4" type="primary">PLEST001037</name>
    <name evidence="4" type="ORF">PLESTB_000103900</name>
</gene>
<dbReference type="InterPro" id="IPR002877">
    <property type="entry name" value="RNA_MeTrfase_FtsJ_dom"/>
</dbReference>
<comment type="subcellular location">
    <subcellularLocation>
        <location evidence="1">Nucleus</location>
    </subcellularLocation>
</comment>
<keyword evidence="1" id="KW-0949">S-adenosyl-L-methionine</keyword>
<evidence type="ECO:0000313" key="5">
    <source>
        <dbReference type="Proteomes" id="UP001165080"/>
    </source>
</evidence>
<evidence type="ECO:0000256" key="2">
    <source>
        <dbReference type="SAM" id="MobiDB-lite"/>
    </source>
</evidence>
<feature type="region of interest" description="Disordered" evidence="2">
    <location>
        <begin position="61"/>
        <end position="106"/>
    </location>
</feature>
<keyword evidence="1" id="KW-0489">Methyltransferase</keyword>
<dbReference type="EMBL" id="BRXU01000001">
    <property type="protein sequence ID" value="GLC48492.1"/>
    <property type="molecule type" value="Genomic_DNA"/>
</dbReference>
<keyword evidence="1" id="KW-0539">Nucleus</keyword>
<organism evidence="4 5">
    <name type="scientific">Pleodorina starrii</name>
    <dbReference type="NCBI Taxonomy" id="330485"/>
    <lineage>
        <taxon>Eukaryota</taxon>
        <taxon>Viridiplantae</taxon>
        <taxon>Chlorophyta</taxon>
        <taxon>core chlorophytes</taxon>
        <taxon>Chlorophyceae</taxon>
        <taxon>CS clade</taxon>
        <taxon>Chlamydomonadales</taxon>
        <taxon>Volvocaceae</taxon>
        <taxon>Pleodorina</taxon>
    </lineage>
</organism>
<dbReference type="SUPFAM" id="SSF53335">
    <property type="entry name" value="S-adenosyl-L-methionine-dependent methyltransferases"/>
    <property type="match status" value="1"/>
</dbReference>
<comment type="catalytic activity">
    <reaction evidence="1">
        <text>a 5'-end (N(7)-methyl 5'-triphosphoguanosine)-ribonucleoside in mRNA + S-adenosyl-L-methionine = a 5'-end (N(7)-methyl 5'-triphosphoguanosine)-(2'-O-methyl-ribonucleoside) in mRNA + S-adenosyl-L-homocysteine + H(+)</text>
        <dbReference type="Rhea" id="RHEA:67020"/>
        <dbReference type="Rhea" id="RHEA-COMP:17167"/>
        <dbReference type="Rhea" id="RHEA-COMP:17168"/>
        <dbReference type="ChEBI" id="CHEBI:15378"/>
        <dbReference type="ChEBI" id="CHEBI:57856"/>
        <dbReference type="ChEBI" id="CHEBI:59789"/>
        <dbReference type="ChEBI" id="CHEBI:156461"/>
        <dbReference type="ChEBI" id="CHEBI:167609"/>
        <dbReference type="EC" id="2.1.1.57"/>
    </reaction>
</comment>
<dbReference type="PANTHER" id="PTHR16121">
    <property type="entry name" value="CAP-SPECIFIC MRNA (NUCLEOSIDE-2'-O-)-METHYLTRANSFERASE 1-RELATED"/>
    <property type="match status" value="1"/>
</dbReference>
<dbReference type="GO" id="GO:0005634">
    <property type="term" value="C:nucleus"/>
    <property type="evidence" value="ECO:0007669"/>
    <property type="project" value="UniProtKB-SubCell"/>
</dbReference>
<feature type="compositionally biased region" description="Pro residues" evidence="2">
    <location>
        <begin position="610"/>
        <end position="627"/>
    </location>
</feature>
<evidence type="ECO:0000313" key="4">
    <source>
        <dbReference type="EMBL" id="GLC48492.1"/>
    </source>
</evidence>
<dbReference type="GO" id="GO:0006370">
    <property type="term" value="P:7-methylguanosine mRNA capping"/>
    <property type="evidence" value="ECO:0007669"/>
    <property type="project" value="UniProtKB-UniRule"/>
</dbReference>
<keyword evidence="5" id="KW-1185">Reference proteome</keyword>
<accession>A0A9W6EXA4</accession>
<dbReference type="GO" id="GO:0016556">
    <property type="term" value="P:mRNA modification"/>
    <property type="evidence" value="ECO:0007669"/>
    <property type="project" value="UniProtKB-UniRule"/>
</dbReference>
<dbReference type="GO" id="GO:0004483">
    <property type="term" value="F:methyltransferase cap1 activity"/>
    <property type="evidence" value="ECO:0007669"/>
    <property type="project" value="UniProtKB-UniRule"/>
</dbReference>
<feature type="compositionally biased region" description="Gly residues" evidence="2">
    <location>
        <begin position="61"/>
        <end position="87"/>
    </location>
</feature>
<feature type="region of interest" description="Disordered" evidence="2">
    <location>
        <begin position="684"/>
        <end position="705"/>
    </location>
</feature>
<dbReference type="EC" id="2.1.1.57" evidence="1"/>
<reference evidence="4 5" key="1">
    <citation type="journal article" date="2023" name="Commun. Biol.">
        <title>Reorganization of the ancestral sex-determining regions during the evolution of trioecy in Pleodorina starrii.</title>
        <authorList>
            <person name="Takahashi K."/>
            <person name="Suzuki S."/>
            <person name="Kawai-Toyooka H."/>
            <person name="Yamamoto K."/>
            <person name="Hamaji T."/>
            <person name="Ootsuki R."/>
            <person name="Yamaguchi H."/>
            <person name="Kawachi M."/>
            <person name="Higashiyama T."/>
            <person name="Nozaki H."/>
        </authorList>
    </citation>
    <scope>NUCLEOTIDE SEQUENCE [LARGE SCALE GENOMIC DNA]</scope>
    <source>
        <strain evidence="4 5">NIES-4479</strain>
    </source>
</reference>
<dbReference type="AlphaFoldDB" id="A0A9W6EXA4"/>
<sequence>MMYPGMGPGPGPMGMPVPMPMPGPMGGVGVGMGMGMGMGGIGMGPAPMPMPMPMPGPMGMGGGGGGGGGGGKARGGGGAGAGAGMGGDARSRAVAATRKKTAAGQEMRHEMLERMRYIMHEIDETNDHFISGRSAPFQFLDVCCCPGGFSTYSLTAGAAPRKGIGLSLPPELGGHLPAIQTETDTYLLHFVDVTTVAAGVRVGDMAVGVPGCPRHALRLDAPLDAPPVGSCQLVILDGSFLGGKDWIHKETTLPDSENPAFNVYGSLAAAHKALLIAQLIVMANNLAPGGVLVLRLNMYADVFTMGLLGLLRLVFDGDVASYKPRSCHVHRASYYLVCTGFDPMKANGLQWVPRWYTSLTSLRAGGAAPRYVPFPGLFLDNEAGQAAMWGRALCLYHAHLWRFAKLVEVAMEEKAMLDQRMPGRPRTGRYSHVCGRIFAGRSCNNIARCNAAHSFEELHPFVQKAFREPRGFMYHPRSAALLNTPLPPSDPMPETLLELKQQAHFQAIRQAEAAAARQQAALAAAAVAASGNVLGHVGSYADAVEMGMGGEWVYGMTGGGAAAAAAASAAPPLPPPGDDGIPLHLLRRELDDNAVLEGGFDEDEDEGPAAAPPPPLPLHAGAPPPPRAAAVASPAASASAAASSAVDGYGGGSAAATTTAVAAATAAEAEAEVGLELEFEATAETAGGGGGGGGAGGGGGGGTPIKPELLRMSAYQPRLGLVTIEIEDDETLVAMLDYLGR</sequence>
<keyword evidence="1" id="KW-0507">mRNA processing</keyword>
<dbReference type="Proteomes" id="UP001165080">
    <property type="component" value="Unassembled WGS sequence"/>
</dbReference>
<dbReference type="GO" id="GO:0032259">
    <property type="term" value="P:methylation"/>
    <property type="evidence" value="ECO:0007669"/>
    <property type="project" value="UniProtKB-KW"/>
</dbReference>
<dbReference type="InterPro" id="IPR050851">
    <property type="entry name" value="mRNA_Cap_2O-Ribose_MeTrfase"/>
</dbReference>
<feature type="domain" description="Ribosomal RNA methyltransferase FtsJ" evidence="3">
    <location>
        <begin position="119"/>
        <end position="341"/>
    </location>
</feature>
<dbReference type="GO" id="GO:0005737">
    <property type="term" value="C:cytoplasm"/>
    <property type="evidence" value="ECO:0007669"/>
    <property type="project" value="TreeGrafter"/>
</dbReference>
<comment type="caution">
    <text evidence="4">The sequence shown here is derived from an EMBL/GenBank/DDBJ whole genome shotgun (WGS) entry which is preliminary data.</text>
</comment>
<dbReference type="Gene3D" id="3.40.50.12760">
    <property type="match status" value="2"/>
</dbReference>
<feature type="region of interest" description="Disordered" evidence="2">
    <location>
        <begin position="598"/>
        <end position="631"/>
    </location>
</feature>
<dbReference type="GO" id="GO:0003676">
    <property type="term" value="F:nucleic acid binding"/>
    <property type="evidence" value="ECO:0007669"/>
    <property type="project" value="UniProtKB-UniRule"/>
</dbReference>
<dbReference type="InterPro" id="IPR029063">
    <property type="entry name" value="SAM-dependent_MTases_sf"/>
</dbReference>
<dbReference type="Pfam" id="PF01728">
    <property type="entry name" value="FtsJ"/>
    <property type="match status" value="1"/>
</dbReference>
<evidence type="ECO:0000256" key="1">
    <source>
        <dbReference type="RuleBase" id="RU368012"/>
    </source>
</evidence>
<keyword evidence="1" id="KW-0506">mRNA capping</keyword>
<keyword evidence="1" id="KW-0808">Transferase</keyword>
<name>A0A9W6EXA4_9CHLO</name>
<proteinExistence type="predicted"/>
<evidence type="ECO:0000259" key="3">
    <source>
        <dbReference type="Pfam" id="PF01728"/>
    </source>
</evidence>
<protein>
    <recommendedName>
        <fullName evidence="1">Cap-specific mRNA (nucleoside-2'-O-)-methyltransferase 1</fullName>
        <ecNumber evidence="1">2.1.1.57</ecNumber>
    </recommendedName>
    <alternativeName>
        <fullName evidence="1">Cap1 2'O-ribose methyltransferase 1</fullName>
    </alternativeName>
</protein>
<comment type="function">
    <text evidence="1">S-adenosyl-L-methionine-dependent methyltransferase that mediates RNA cap1 2'-O-ribose methylation to the 5'-cap structure of RNAs. Methylates the ribose of the first nucleotide of a m(7)GpppG-capped mRNA to produce m(7)GpppNmp (cap1).</text>
</comment>
<dbReference type="PANTHER" id="PTHR16121:SF0">
    <property type="entry name" value="CAP-SPECIFIC MRNA (NUCLEOSIDE-2'-O-)-METHYLTRANSFERASE 1"/>
    <property type="match status" value="1"/>
</dbReference>
<feature type="compositionally biased region" description="Gly residues" evidence="2">
    <location>
        <begin position="686"/>
        <end position="703"/>
    </location>
</feature>